<reference evidence="2" key="2">
    <citation type="submission" date="2014-07" db="EMBL/GenBank/DDBJ databases">
        <authorList>
            <person name="Hull J."/>
        </authorList>
    </citation>
    <scope>NUCLEOTIDE SEQUENCE</scope>
</reference>
<feature type="region of interest" description="Disordered" evidence="1">
    <location>
        <begin position="74"/>
        <end position="104"/>
    </location>
</feature>
<dbReference type="GO" id="GO:0016874">
    <property type="term" value="F:ligase activity"/>
    <property type="evidence" value="ECO:0007669"/>
    <property type="project" value="UniProtKB-KW"/>
</dbReference>
<protein>
    <submittedName>
        <fullName evidence="2">Glutamate--tRNA ligase</fullName>
    </submittedName>
</protein>
<reference evidence="2" key="1">
    <citation type="journal article" date="2014" name="PLoS ONE">
        <title>Transcriptome-Based Identification of ABC Transporters in the Western Tarnished Plant Bug Lygus hesperus.</title>
        <authorList>
            <person name="Hull J.J."/>
            <person name="Chaney K."/>
            <person name="Geib S.M."/>
            <person name="Fabrick J.A."/>
            <person name="Brent C.S."/>
            <person name="Walsh D."/>
            <person name="Lavine L.C."/>
        </authorList>
    </citation>
    <scope>NUCLEOTIDE SEQUENCE</scope>
</reference>
<sequence length="104" mass="10943">AVASTTTVDSCTTIPCIHGYMYSDYNSIDASTLTDVCLHDSDEIQPTDAVNRDGYSSDGEVRVKVAAGTVCVGDGGEDASSNSTHTSAISTLPLQQQHPQQHPQ</sequence>
<organism evidence="2">
    <name type="scientific">Lygus hesperus</name>
    <name type="common">Western plant bug</name>
    <dbReference type="NCBI Taxonomy" id="30085"/>
    <lineage>
        <taxon>Eukaryota</taxon>
        <taxon>Metazoa</taxon>
        <taxon>Ecdysozoa</taxon>
        <taxon>Arthropoda</taxon>
        <taxon>Hexapoda</taxon>
        <taxon>Insecta</taxon>
        <taxon>Pterygota</taxon>
        <taxon>Neoptera</taxon>
        <taxon>Paraneoptera</taxon>
        <taxon>Hemiptera</taxon>
        <taxon>Heteroptera</taxon>
        <taxon>Panheteroptera</taxon>
        <taxon>Cimicomorpha</taxon>
        <taxon>Miridae</taxon>
        <taxon>Mirini</taxon>
        <taxon>Lygus</taxon>
    </lineage>
</organism>
<feature type="compositionally biased region" description="Polar residues" evidence="1">
    <location>
        <begin position="79"/>
        <end position="90"/>
    </location>
</feature>
<feature type="non-terminal residue" evidence="2">
    <location>
        <position position="1"/>
    </location>
</feature>
<keyword evidence="2" id="KW-0436">Ligase</keyword>
<feature type="non-terminal residue" evidence="2">
    <location>
        <position position="104"/>
    </location>
</feature>
<evidence type="ECO:0000256" key="1">
    <source>
        <dbReference type="SAM" id="MobiDB-lite"/>
    </source>
</evidence>
<accession>A0A0A9YIL6</accession>
<proteinExistence type="predicted"/>
<evidence type="ECO:0000313" key="2">
    <source>
        <dbReference type="EMBL" id="JAG31461.1"/>
    </source>
</evidence>
<feature type="compositionally biased region" description="Low complexity" evidence="1">
    <location>
        <begin position="92"/>
        <end position="104"/>
    </location>
</feature>
<gene>
    <name evidence="2" type="primary">gltX_13</name>
    <name evidence="2" type="ORF">CM83_105917</name>
</gene>
<name>A0A0A9YIL6_LYGHE</name>
<dbReference type="EMBL" id="GBHO01012143">
    <property type="protein sequence ID" value="JAG31461.1"/>
    <property type="molecule type" value="Transcribed_RNA"/>
</dbReference>
<dbReference type="AlphaFoldDB" id="A0A0A9YIL6"/>